<dbReference type="Proteomes" id="UP001501337">
    <property type="component" value="Unassembled WGS sequence"/>
</dbReference>
<evidence type="ECO:0000313" key="4">
    <source>
        <dbReference type="Proteomes" id="UP001501337"/>
    </source>
</evidence>
<dbReference type="PANTHER" id="PTHR46268:SF6">
    <property type="entry name" value="UNIVERSAL STRESS PROTEIN UP12"/>
    <property type="match status" value="1"/>
</dbReference>
<proteinExistence type="inferred from homology"/>
<dbReference type="SUPFAM" id="SSF52402">
    <property type="entry name" value="Adenine nucleotide alpha hydrolases-like"/>
    <property type="match status" value="2"/>
</dbReference>
<name>A0ABP7P244_9GAMM</name>
<dbReference type="EMBL" id="BAABBO010000007">
    <property type="protein sequence ID" value="GAA3957861.1"/>
    <property type="molecule type" value="Genomic_DNA"/>
</dbReference>
<accession>A0ABP7P244</accession>
<reference evidence="4" key="1">
    <citation type="journal article" date="2019" name="Int. J. Syst. Evol. Microbiol.">
        <title>The Global Catalogue of Microorganisms (GCM) 10K type strain sequencing project: providing services to taxonomists for standard genome sequencing and annotation.</title>
        <authorList>
            <consortium name="The Broad Institute Genomics Platform"/>
            <consortium name="The Broad Institute Genome Sequencing Center for Infectious Disease"/>
            <person name="Wu L."/>
            <person name="Ma J."/>
        </authorList>
    </citation>
    <scope>NUCLEOTIDE SEQUENCE [LARGE SCALE GENOMIC DNA]</scope>
    <source>
        <strain evidence="4">JCM 17555</strain>
    </source>
</reference>
<organism evidence="3 4">
    <name type="scientific">Allohahella marinimesophila</name>
    <dbReference type="NCBI Taxonomy" id="1054972"/>
    <lineage>
        <taxon>Bacteria</taxon>
        <taxon>Pseudomonadati</taxon>
        <taxon>Pseudomonadota</taxon>
        <taxon>Gammaproteobacteria</taxon>
        <taxon>Oceanospirillales</taxon>
        <taxon>Hahellaceae</taxon>
        <taxon>Allohahella</taxon>
    </lineage>
</organism>
<dbReference type="Pfam" id="PF00582">
    <property type="entry name" value="Usp"/>
    <property type="match status" value="2"/>
</dbReference>
<dbReference type="PANTHER" id="PTHR46268">
    <property type="entry name" value="STRESS RESPONSE PROTEIN NHAX"/>
    <property type="match status" value="1"/>
</dbReference>
<comment type="caution">
    <text evidence="3">The sequence shown here is derived from an EMBL/GenBank/DDBJ whole genome shotgun (WGS) entry which is preliminary data.</text>
</comment>
<sequence>MGIIDHKGEIRMLEQEKIVACIDGATLSEAVCDYAAWIARTVNAPLKLLHSVEHRTIPAVADITGALGLGASEDLLAELTEVEENRSRLLIQKGQLMLDAAKARASEAGVEHVDILQRHGSLAESLVDLEAEIRVLVIGIRGEDHESPPGPGSAGPIRRNASGTGTQLESLVRALHKPILVVNRGFSVPKKIMLAYDGSEAAIKGLHMVAGSPLFKQIPCHLVHVVDSGSGTDELLESAARELSEAGIEVTRAQLTGPIEDALSTYQAKEDIDLTVMGAFSHGRLRKFLLGSFTSNMLERTQRPLLLLR</sequence>
<dbReference type="PRINTS" id="PR01438">
    <property type="entry name" value="UNVRSLSTRESS"/>
</dbReference>
<dbReference type="InterPro" id="IPR006015">
    <property type="entry name" value="Universal_stress_UspA"/>
</dbReference>
<evidence type="ECO:0000256" key="1">
    <source>
        <dbReference type="ARBA" id="ARBA00008791"/>
    </source>
</evidence>
<keyword evidence="4" id="KW-1185">Reference proteome</keyword>
<feature type="domain" description="UspA" evidence="2">
    <location>
        <begin position="16"/>
        <end position="182"/>
    </location>
</feature>
<dbReference type="CDD" id="cd00293">
    <property type="entry name" value="USP-like"/>
    <property type="match status" value="2"/>
</dbReference>
<evidence type="ECO:0000259" key="2">
    <source>
        <dbReference type="Pfam" id="PF00582"/>
    </source>
</evidence>
<gene>
    <name evidence="3" type="ORF">GCM10022278_15450</name>
</gene>
<dbReference type="Gene3D" id="3.40.50.12370">
    <property type="match status" value="1"/>
</dbReference>
<feature type="domain" description="UspA" evidence="2">
    <location>
        <begin position="190"/>
        <end position="309"/>
    </location>
</feature>
<protein>
    <submittedName>
        <fullName evidence="3">Universal stress protein</fullName>
    </submittedName>
</protein>
<comment type="similarity">
    <text evidence="1">Belongs to the universal stress protein A family.</text>
</comment>
<dbReference type="InterPro" id="IPR006016">
    <property type="entry name" value="UspA"/>
</dbReference>
<evidence type="ECO:0000313" key="3">
    <source>
        <dbReference type="EMBL" id="GAA3957861.1"/>
    </source>
</evidence>